<feature type="region of interest" description="Disordered" evidence="1">
    <location>
        <begin position="1"/>
        <end position="29"/>
    </location>
</feature>
<evidence type="ECO:0000313" key="2">
    <source>
        <dbReference type="EMBL" id="KAK3737668.1"/>
    </source>
</evidence>
<evidence type="ECO:0000256" key="1">
    <source>
        <dbReference type="SAM" id="MobiDB-lite"/>
    </source>
</evidence>
<keyword evidence="3" id="KW-1185">Reference proteome</keyword>
<protein>
    <submittedName>
        <fullName evidence="2">Uncharacterized protein</fullName>
    </submittedName>
</protein>
<dbReference type="AlphaFoldDB" id="A0AAE1CUY5"/>
<sequence>MEVSQSRQQAQNIKRKDQLFSPPSSGASAFLSTPRVLWYGLARRSVVCCGRRHLCVKALTLSPSQLTGRTGVQCHSADIARDQTQV</sequence>
<comment type="caution">
    <text evidence="2">The sequence shown here is derived from an EMBL/GenBank/DDBJ whole genome shotgun (WGS) entry which is preliminary data.</text>
</comment>
<dbReference type="Proteomes" id="UP001283361">
    <property type="component" value="Unassembled WGS sequence"/>
</dbReference>
<gene>
    <name evidence="2" type="ORF">RRG08_066355</name>
</gene>
<name>A0AAE1CUY5_9GAST</name>
<feature type="compositionally biased region" description="Polar residues" evidence="1">
    <location>
        <begin position="1"/>
        <end position="12"/>
    </location>
</feature>
<dbReference type="EMBL" id="JAWDGP010006631">
    <property type="protein sequence ID" value="KAK3737668.1"/>
    <property type="molecule type" value="Genomic_DNA"/>
</dbReference>
<reference evidence="2" key="1">
    <citation type="journal article" date="2023" name="G3 (Bethesda)">
        <title>A reference genome for the long-term kleptoplast-retaining sea slug Elysia crispata morphotype clarki.</title>
        <authorList>
            <person name="Eastman K.E."/>
            <person name="Pendleton A.L."/>
            <person name="Shaikh M.A."/>
            <person name="Suttiyut T."/>
            <person name="Ogas R."/>
            <person name="Tomko P."/>
            <person name="Gavelis G."/>
            <person name="Widhalm J.R."/>
            <person name="Wisecaver J.H."/>
        </authorList>
    </citation>
    <scope>NUCLEOTIDE SEQUENCE</scope>
    <source>
        <strain evidence="2">ECLA1</strain>
    </source>
</reference>
<organism evidence="2 3">
    <name type="scientific">Elysia crispata</name>
    <name type="common">lettuce slug</name>
    <dbReference type="NCBI Taxonomy" id="231223"/>
    <lineage>
        <taxon>Eukaryota</taxon>
        <taxon>Metazoa</taxon>
        <taxon>Spiralia</taxon>
        <taxon>Lophotrochozoa</taxon>
        <taxon>Mollusca</taxon>
        <taxon>Gastropoda</taxon>
        <taxon>Heterobranchia</taxon>
        <taxon>Euthyneura</taxon>
        <taxon>Panpulmonata</taxon>
        <taxon>Sacoglossa</taxon>
        <taxon>Placobranchoidea</taxon>
        <taxon>Plakobranchidae</taxon>
        <taxon>Elysia</taxon>
    </lineage>
</organism>
<evidence type="ECO:0000313" key="3">
    <source>
        <dbReference type="Proteomes" id="UP001283361"/>
    </source>
</evidence>
<proteinExistence type="predicted"/>
<accession>A0AAE1CUY5</accession>